<dbReference type="OrthoDB" id="9788869at2"/>
<dbReference type="RefSeq" id="WP_146779737.1">
    <property type="nucleotide sequence ID" value="NZ_CP042434.1"/>
</dbReference>
<feature type="domain" description="D-serine dehydratase-like" evidence="3">
    <location>
        <begin position="265"/>
        <end position="357"/>
    </location>
</feature>
<dbReference type="AlphaFoldDB" id="A0A5B8VH35"/>
<keyword evidence="2" id="KW-0456">Lyase</keyword>
<organism evidence="4 5">
    <name type="scientific">Arachidicoccus ginsenosidivorans</name>
    <dbReference type="NCBI Taxonomy" id="496057"/>
    <lineage>
        <taxon>Bacteria</taxon>
        <taxon>Pseudomonadati</taxon>
        <taxon>Bacteroidota</taxon>
        <taxon>Chitinophagia</taxon>
        <taxon>Chitinophagales</taxon>
        <taxon>Chitinophagaceae</taxon>
        <taxon>Arachidicoccus</taxon>
    </lineage>
</organism>
<dbReference type="PANTHER" id="PTHR28004:SF2">
    <property type="entry name" value="D-SERINE DEHYDRATASE"/>
    <property type="match status" value="1"/>
</dbReference>
<gene>
    <name evidence="4" type="ORF">FSB73_00865</name>
</gene>
<proteinExistence type="inferred from homology"/>
<dbReference type="GO" id="GO:0008721">
    <property type="term" value="F:D-serine ammonia-lyase activity"/>
    <property type="evidence" value="ECO:0007669"/>
    <property type="project" value="TreeGrafter"/>
</dbReference>
<evidence type="ECO:0000259" key="3">
    <source>
        <dbReference type="SMART" id="SM01119"/>
    </source>
</evidence>
<protein>
    <submittedName>
        <fullName evidence="4">D-TA family PLP-dependent enzyme</fullName>
    </submittedName>
</protein>
<dbReference type="Pfam" id="PF01168">
    <property type="entry name" value="Ala_racemase_N"/>
    <property type="match status" value="1"/>
</dbReference>
<dbReference type="InterPro" id="IPR042208">
    <property type="entry name" value="D-ser_dehydrat-like_sf"/>
</dbReference>
<sequence>MVNDTDEHPWYVIKETRALETPALVIYYDRLLANIRRIKKMVGDDSRIRPHVKTSKMPEVCRLLQQHYITRFKCATIAEAEMLAQINASDVLLAYPLIGPDLDRWLQLVQRYPKTAFSFLVSNQQNAEVINKRALAAKTQLLVFIDIDAGMHRTGIAVEKVAALYQAMSKMRGLEVVGLHVYDGHLKMTDPEQRQKRSDQIFAPIEALRNQLSQKRPKSLKLVIGGSPSFSTHIKRIDTELSPGTFVFWDMGYGTSFPDLPFEPAALVITRVIDVLDNGTCTLDLGTKALASEMPFPRVKFLNYPDLSEVFHSEEHLNVRLKEGSQGRLPEVGELLYGVPYHICPTVALYDHGWVVVDGKITEQWQVQARRRKINF</sequence>
<comment type="similarity">
    <text evidence="1">Belongs to the DSD1 family.</text>
</comment>
<accession>A0A5B8VH35</accession>
<dbReference type="SUPFAM" id="SSF51419">
    <property type="entry name" value="PLP-binding barrel"/>
    <property type="match status" value="1"/>
</dbReference>
<reference evidence="4 5" key="1">
    <citation type="journal article" date="2017" name="Int. J. Syst. Evol. Microbiol.">
        <title>Arachidicoccus ginsenosidivorans sp. nov., with ginsenoside-converting activity isolated from ginseng cultivating soil.</title>
        <authorList>
            <person name="Siddiqi M.Z."/>
            <person name="Aslam Z."/>
            <person name="Im W.T."/>
        </authorList>
    </citation>
    <scope>NUCLEOTIDE SEQUENCE [LARGE SCALE GENOMIC DNA]</scope>
    <source>
        <strain evidence="4 5">Gsoil 809</strain>
    </source>
</reference>
<evidence type="ECO:0000313" key="5">
    <source>
        <dbReference type="Proteomes" id="UP000321291"/>
    </source>
</evidence>
<dbReference type="GO" id="GO:0036088">
    <property type="term" value="P:D-serine catabolic process"/>
    <property type="evidence" value="ECO:0007669"/>
    <property type="project" value="TreeGrafter"/>
</dbReference>
<dbReference type="Gene3D" id="3.20.20.10">
    <property type="entry name" value="Alanine racemase"/>
    <property type="match status" value="1"/>
</dbReference>
<dbReference type="Gene3D" id="2.40.37.20">
    <property type="entry name" value="D-serine dehydratase-like domain"/>
    <property type="match status" value="1"/>
</dbReference>
<dbReference type="InterPro" id="IPR051466">
    <property type="entry name" value="D-amino_acid_metab_enzyme"/>
</dbReference>
<dbReference type="InterPro" id="IPR029066">
    <property type="entry name" value="PLP-binding_barrel"/>
</dbReference>
<dbReference type="InterPro" id="IPR001608">
    <property type="entry name" value="Ala_racemase_N"/>
</dbReference>
<dbReference type="Proteomes" id="UP000321291">
    <property type="component" value="Chromosome"/>
</dbReference>
<keyword evidence="5" id="KW-1185">Reference proteome</keyword>
<dbReference type="Pfam" id="PF14031">
    <property type="entry name" value="D-ser_dehydrat"/>
    <property type="match status" value="1"/>
</dbReference>
<dbReference type="InterPro" id="IPR026956">
    <property type="entry name" value="D-ser_dehydrat-like_dom"/>
</dbReference>
<dbReference type="KEGG" id="agi:FSB73_00865"/>
<name>A0A5B8VH35_9BACT</name>
<evidence type="ECO:0000256" key="1">
    <source>
        <dbReference type="ARBA" id="ARBA00005323"/>
    </source>
</evidence>
<dbReference type="CDD" id="cd06821">
    <property type="entry name" value="PLPDE_III_D-TA"/>
    <property type="match status" value="1"/>
</dbReference>
<dbReference type="EMBL" id="CP042434">
    <property type="protein sequence ID" value="QEC70473.1"/>
    <property type="molecule type" value="Genomic_DNA"/>
</dbReference>
<dbReference type="SMART" id="SM01119">
    <property type="entry name" value="D-ser_dehydrat"/>
    <property type="match status" value="1"/>
</dbReference>
<evidence type="ECO:0000313" key="4">
    <source>
        <dbReference type="EMBL" id="QEC70473.1"/>
    </source>
</evidence>
<evidence type="ECO:0000256" key="2">
    <source>
        <dbReference type="ARBA" id="ARBA00023239"/>
    </source>
</evidence>
<dbReference type="PANTHER" id="PTHR28004">
    <property type="entry name" value="ZGC:162816-RELATED"/>
    <property type="match status" value="1"/>
</dbReference>